<dbReference type="InterPro" id="IPR045518">
    <property type="entry name" value="2EXR"/>
</dbReference>
<protein>
    <recommendedName>
        <fullName evidence="2">2EXR domain-containing protein</fullName>
    </recommendedName>
</protein>
<feature type="domain" description="2EXR" evidence="2">
    <location>
        <begin position="148"/>
        <end position="260"/>
    </location>
</feature>
<evidence type="ECO:0000256" key="1">
    <source>
        <dbReference type="SAM" id="MobiDB-lite"/>
    </source>
</evidence>
<dbReference type="Proteomes" id="UP000235786">
    <property type="component" value="Unassembled WGS sequence"/>
</dbReference>
<feature type="compositionally biased region" description="Polar residues" evidence="1">
    <location>
        <begin position="67"/>
        <end position="79"/>
    </location>
</feature>
<sequence>MIDTSDRLKCRNEQIKSRIKVLEDKIPFLWPHERWPSLDAVRRNQNGKSSSPASGKSTLPPAGCQPRIQNANEVSSNPKINCTKSNDAELATRPLLVAAPLSQPNIQNAGEGSSIPKFQSEKKDTKGIPPNLAGFSFPISGDRKYTKFPQFSRLPAEIRIQIWKLAILVPRLIEAQFCTNYYQPAFINHVKRHVLFSVCHESRAISLVSAPDIKSLKALTFRPHPVYYLRFTGVGADDRRRRQKQRPNTFLYFNPELDTIFLRSLDAVPNELHTLGHDIRGIASIQHLALPLEKGRWLPLQSTWNHVLRSMPALKTVTFMIGSMEKSWRGAQQTIELRDVEQWFEDGRCRNVGFGDKAIDVSDVGARMRRLTDTTSRSYHPRFRSAASAINFRVVAWKRGGWP</sequence>
<evidence type="ECO:0000313" key="4">
    <source>
        <dbReference type="Proteomes" id="UP000235786"/>
    </source>
</evidence>
<dbReference type="PANTHER" id="PTHR35910:SF1">
    <property type="entry name" value="2EXR DOMAIN-CONTAINING PROTEIN"/>
    <property type="match status" value="1"/>
</dbReference>
<accession>A0A2J6QY60</accession>
<evidence type="ECO:0000259" key="2">
    <source>
        <dbReference type="Pfam" id="PF20150"/>
    </source>
</evidence>
<organism evidence="3 4">
    <name type="scientific">Hyaloscypha variabilis (strain UAMH 11265 / GT02V1 / F)</name>
    <name type="common">Meliniomyces variabilis</name>
    <dbReference type="NCBI Taxonomy" id="1149755"/>
    <lineage>
        <taxon>Eukaryota</taxon>
        <taxon>Fungi</taxon>
        <taxon>Dikarya</taxon>
        <taxon>Ascomycota</taxon>
        <taxon>Pezizomycotina</taxon>
        <taxon>Leotiomycetes</taxon>
        <taxon>Helotiales</taxon>
        <taxon>Hyaloscyphaceae</taxon>
        <taxon>Hyaloscypha</taxon>
        <taxon>Hyaloscypha variabilis</taxon>
    </lineage>
</organism>
<reference evidence="3 4" key="1">
    <citation type="submission" date="2016-04" db="EMBL/GenBank/DDBJ databases">
        <title>A degradative enzymes factory behind the ericoid mycorrhizal symbiosis.</title>
        <authorList>
            <consortium name="DOE Joint Genome Institute"/>
            <person name="Martino E."/>
            <person name="Morin E."/>
            <person name="Grelet G."/>
            <person name="Kuo A."/>
            <person name="Kohler A."/>
            <person name="Daghino S."/>
            <person name="Barry K."/>
            <person name="Choi C."/>
            <person name="Cichocki N."/>
            <person name="Clum A."/>
            <person name="Copeland A."/>
            <person name="Hainaut M."/>
            <person name="Haridas S."/>
            <person name="Labutti K."/>
            <person name="Lindquist E."/>
            <person name="Lipzen A."/>
            <person name="Khouja H.-R."/>
            <person name="Murat C."/>
            <person name="Ohm R."/>
            <person name="Olson A."/>
            <person name="Spatafora J."/>
            <person name="Veneault-Fourrey C."/>
            <person name="Henrissat B."/>
            <person name="Grigoriev I."/>
            <person name="Martin F."/>
            <person name="Perotto S."/>
        </authorList>
    </citation>
    <scope>NUCLEOTIDE SEQUENCE [LARGE SCALE GENOMIC DNA]</scope>
    <source>
        <strain evidence="3 4">F</strain>
    </source>
</reference>
<dbReference type="PANTHER" id="PTHR35910">
    <property type="entry name" value="2EXR DOMAIN-CONTAINING PROTEIN"/>
    <property type="match status" value="1"/>
</dbReference>
<dbReference type="AlphaFoldDB" id="A0A2J6QY60"/>
<dbReference type="Pfam" id="PF20150">
    <property type="entry name" value="2EXR"/>
    <property type="match status" value="1"/>
</dbReference>
<evidence type="ECO:0000313" key="3">
    <source>
        <dbReference type="EMBL" id="PMD31205.1"/>
    </source>
</evidence>
<name>A0A2J6QY60_HYAVF</name>
<proteinExistence type="predicted"/>
<dbReference type="EMBL" id="KZ613963">
    <property type="protein sequence ID" value="PMD31205.1"/>
    <property type="molecule type" value="Genomic_DNA"/>
</dbReference>
<feature type="region of interest" description="Disordered" evidence="1">
    <location>
        <begin position="42"/>
        <end position="79"/>
    </location>
</feature>
<feature type="compositionally biased region" description="Polar residues" evidence="1">
    <location>
        <begin position="43"/>
        <end position="57"/>
    </location>
</feature>
<keyword evidence="4" id="KW-1185">Reference proteome</keyword>
<dbReference type="OrthoDB" id="3557569at2759"/>
<gene>
    <name evidence="3" type="ORF">L207DRAFT_519480</name>
</gene>